<dbReference type="GO" id="GO:0120241">
    <property type="term" value="F:2-iminobutanoate/2-iminopropanoate deaminase"/>
    <property type="evidence" value="ECO:0007669"/>
    <property type="project" value="UniProtKB-EC"/>
</dbReference>
<dbReference type="PANTHER" id="PTHR11803">
    <property type="entry name" value="2-IMINOBUTANOATE/2-IMINOPROPANOATE DEAMINASE RIDA"/>
    <property type="match status" value="1"/>
</dbReference>
<dbReference type="OrthoDB" id="8655901at2"/>
<dbReference type="EMBL" id="CP148753">
    <property type="protein sequence ID" value="WXR74807.1"/>
    <property type="molecule type" value="Genomic_DNA"/>
</dbReference>
<comment type="similarity">
    <text evidence="1">Belongs to the RutC family.</text>
</comment>
<organism evidence="2 4">
    <name type="scientific">Achromobacter veterisilvae</name>
    <dbReference type="NCBI Taxonomy" id="2069367"/>
    <lineage>
        <taxon>Bacteria</taxon>
        <taxon>Pseudomonadati</taxon>
        <taxon>Pseudomonadota</taxon>
        <taxon>Betaproteobacteria</taxon>
        <taxon>Burkholderiales</taxon>
        <taxon>Alcaligenaceae</taxon>
        <taxon>Achromobacter</taxon>
    </lineage>
</organism>
<evidence type="ECO:0000313" key="4">
    <source>
        <dbReference type="Proteomes" id="UP000289465"/>
    </source>
</evidence>
<reference evidence="3 5" key="2">
    <citation type="submission" date="2024-03" db="EMBL/GenBank/DDBJ databases">
        <title>Reference genomes for the five species model microbial community.</title>
        <authorList>
            <person name="Padfield D."/>
        </authorList>
    </citation>
    <scope>NUCLEOTIDE SEQUENCE [LARGE SCALE GENOMIC DNA]</scope>
    <source>
        <strain evidence="3 5">AB1</strain>
    </source>
</reference>
<evidence type="ECO:0000256" key="1">
    <source>
        <dbReference type="ARBA" id="ARBA00010552"/>
    </source>
</evidence>
<evidence type="ECO:0000313" key="5">
    <source>
        <dbReference type="Proteomes" id="UP001456224"/>
    </source>
</evidence>
<dbReference type="Proteomes" id="UP001456224">
    <property type="component" value="Chromosome"/>
</dbReference>
<dbReference type="GO" id="GO:0005829">
    <property type="term" value="C:cytosol"/>
    <property type="evidence" value="ECO:0007669"/>
    <property type="project" value="TreeGrafter"/>
</dbReference>
<dbReference type="Proteomes" id="UP000289465">
    <property type="component" value="Unassembled WGS sequence"/>
</dbReference>
<proteinExistence type="inferred from homology"/>
<dbReference type="RefSeq" id="WP_129241793.1">
    <property type="nucleotide sequence ID" value="NZ_CP148753.1"/>
</dbReference>
<keyword evidence="2" id="KW-0378">Hydrolase</keyword>
<dbReference type="InterPro" id="IPR035959">
    <property type="entry name" value="RutC-like_sf"/>
</dbReference>
<dbReference type="Gene3D" id="3.30.1330.40">
    <property type="entry name" value="RutC-like"/>
    <property type="match status" value="1"/>
</dbReference>
<protein>
    <submittedName>
        <fullName evidence="2">2-iminobutanoate/2-iminopropanoate deaminase</fullName>
        <ecNumber evidence="2">3.5.99.10</ecNumber>
    </submittedName>
    <submittedName>
        <fullName evidence="3">RidA family protein</fullName>
        <ecNumber evidence="3">3.5.-.-</ecNumber>
    </submittedName>
</protein>
<dbReference type="SUPFAM" id="SSF55298">
    <property type="entry name" value="YjgF-like"/>
    <property type="match status" value="1"/>
</dbReference>
<name>A0A446CL73_9BURK</name>
<dbReference type="CDD" id="cd00448">
    <property type="entry name" value="YjgF_YER057c_UK114_family"/>
    <property type="match status" value="1"/>
</dbReference>
<dbReference type="Pfam" id="PF01042">
    <property type="entry name" value="Ribonuc_L-PSP"/>
    <property type="match status" value="1"/>
</dbReference>
<accession>A0A446CL73</accession>
<dbReference type="EC" id="3.5.-.-" evidence="3"/>
<dbReference type="EMBL" id="UFQC01000015">
    <property type="protein sequence ID" value="SSW68639.1"/>
    <property type="molecule type" value="Genomic_DNA"/>
</dbReference>
<dbReference type="EC" id="3.5.99.10" evidence="2"/>
<evidence type="ECO:0000313" key="3">
    <source>
        <dbReference type="EMBL" id="WXR74807.1"/>
    </source>
</evidence>
<evidence type="ECO:0000313" key="2">
    <source>
        <dbReference type="EMBL" id="SSW68639.1"/>
    </source>
</evidence>
<gene>
    <name evidence="2" type="primary">yabJ_6</name>
    <name evidence="2" type="ORF">AVE30378_03098</name>
    <name evidence="3" type="ORF">WHX56_04730</name>
</gene>
<sequence length="131" mass="14301">MVQKIRITSPHVAEAEPGLWSNCLRVKDSVYLSGLTARANDGTTIQGASAYEQAQVIFAKMKHLLEAAGGHIDDMVTLTIFLTDMADNQQVWKARREFFSGDFPACALVQVAALAKPEILVEIQGQARLAD</sequence>
<dbReference type="InterPro" id="IPR006175">
    <property type="entry name" value="YjgF/YER057c/UK114"/>
</dbReference>
<dbReference type="PANTHER" id="PTHR11803:SF58">
    <property type="entry name" value="PROTEIN HMF1-RELATED"/>
    <property type="match status" value="1"/>
</dbReference>
<keyword evidence="5" id="KW-1185">Reference proteome</keyword>
<dbReference type="AlphaFoldDB" id="A0A446CL73"/>
<reference evidence="2 4" key="1">
    <citation type="submission" date="2018-07" db="EMBL/GenBank/DDBJ databases">
        <authorList>
            <person name="Peeters C."/>
        </authorList>
    </citation>
    <scope>NUCLEOTIDE SEQUENCE [LARGE SCALE GENOMIC DNA]</scope>
    <source>
        <strain evidence="2 4">LMG 30378</strain>
    </source>
</reference>